<dbReference type="GO" id="GO:0036064">
    <property type="term" value="C:ciliary basal body"/>
    <property type="evidence" value="ECO:0007669"/>
    <property type="project" value="TreeGrafter"/>
</dbReference>
<name>A0A9N9MXK4_9CUCU</name>
<evidence type="ECO:0000256" key="1">
    <source>
        <dbReference type="SAM" id="Coils"/>
    </source>
</evidence>
<dbReference type="AlphaFoldDB" id="A0A9N9MXK4"/>
<evidence type="ECO:0000313" key="2">
    <source>
        <dbReference type="EMBL" id="CAG9772035.1"/>
    </source>
</evidence>
<evidence type="ECO:0000313" key="3">
    <source>
        <dbReference type="Proteomes" id="UP001152799"/>
    </source>
</evidence>
<dbReference type="PANTHER" id="PTHR28661">
    <property type="entry name" value="SJOEGREN SYNDROME NUCLEAR AUTOANTIGEN 1"/>
    <property type="match status" value="1"/>
</dbReference>
<keyword evidence="3" id="KW-1185">Reference proteome</keyword>
<keyword evidence="1" id="KW-0175">Coiled coil</keyword>
<dbReference type="GO" id="GO:0005813">
    <property type="term" value="C:centrosome"/>
    <property type="evidence" value="ECO:0007669"/>
    <property type="project" value="TreeGrafter"/>
</dbReference>
<organism evidence="2 3">
    <name type="scientific">Ceutorhynchus assimilis</name>
    <name type="common">cabbage seed weevil</name>
    <dbReference type="NCBI Taxonomy" id="467358"/>
    <lineage>
        <taxon>Eukaryota</taxon>
        <taxon>Metazoa</taxon>
        <taxon>Ecdysozoa</taxon>
        <taxon>Arthropoda</taxon>
        <taxon>Hexapoda</taxon>
        <taxon>Insecta</taxon>
        <taxon>Pterygota</taxon>
        <taxon>Neoptera</taxon>
        <taxon>Endopterygota</taxon>
        <taxon>Coleoptera</taxon>
        <taxon>Polyphaga</taxon>
        <taxon>Cucujiformia</taxon>
        <taxon>Curculionidae</taxon>
        <taxon>Ceutorhynchinae</taxon>
        <taxon>Ceutorhynchus</taxon>
    </lineage>
</organism>
<dbReference type="OrthoDB" id="295355at2759"/>
<gene>
    <name evidence="2" type="ORF">CEUTPL_LOCUS12457</name>
</gene>
<dbReference type="PANTHER" id="PTHR28661:SF1">
    <property type="entry name" value="MICROTUBULE NUCLEATION FACTOR SSNA1"/>
    <property type="match status" value="1"/>
</dbReference>
<dbReference type="Proteomes" id="UP001152799">
    <property type="component" value="Chromosome 7"/>
</dbReference>
<dbReference type="EMBL" id="OU892283">
    <property type="protein sequence ID" value="CAG9772035.1"/>
    <property type="molecule type" value="Genomic_DNA"/>
</dbReference>
<feature type="coiled-coil region" evidence="1">
    <location>
        <begin position="19"/>
        <end position="113"/>
    </location>
</feature>
<reference evidence="2" key="1">
    <citation type="submission" date="2022-01" db="EMBL/GenBank/DDBJ databases">
        <authorList>
            <person name="King R."/>
        </authorList>
    </citation>
    <scope>NUCLEOTIDE SEQUENCE</scope>
</reference>
<accession>A0A9N9MXK4</accession>
<protein>
    <submittedName>
        <fullName evidence="2">Uncharacterized protein</fullName>
    </submittedName>
</protein>
<sequence>MTEHGAALQTYNQELIKCLEEFKTKRKELLEVIKQEEEEKATLDRNMKALQEKIAHLNGNLQQHKQLCENYDKTIRETELGFKKIVESSQTLLKVAQHEANKFENTIAKHEEINGNYNTGDW</sequence>
<dbReference type="InterPro" id="IPR033362">
    <property type="entry name" value="SSNA1_fam"/>
</dbReference>
<proteinExistence type="predicted"/>